<dbReference type="RefSeq" id="XP_012213695.1">
    <property type="nucleotide sequence ID" value="XM_012358272.1"/>
</dbReference>
<dbReference type="VEuPathDB" id="FungiDB:CIMG_11187"/>
<dbReference type="InParanoid" id="A0A0D8JX93"/>
<reference evidence="2" key="1">
    <citation type="journal article" date="2009" name="Genome Res.">
        <title>Comparative genomic analyses of the human fungal pathogens Coccidioides and their relatives.</title>
        <authorList>
            <person name="Sharpton T.J."/>
            <person name="Stajich J.E."/>
            <person name="Rounsley S.D."/>
            <person name="Gardner M.J."/>
            <person name="Wortman J.R."/>
            <person name="Jordar V.S."/>
            <person name="Maiti R."/>
            <person name="Kodira C.D."/>
            <person name="Neafsey D.E."/>
            <person name="Zeng Q."/>
            <person name="Hung C.-Y."/>
            <person name="McMahan C."/>
            <person name="Muszewska A."/>
            <person name="Grynberg M."/>
            <person name="Mandel M.A."/>
            <person name="Kellner E.M."/>
            <person name="Barker B.M."/>
            <person name="Galgiani J.N."/>
            <person name="Orbach M.J."/>
            <person name="Kirkland T.N."/>
            <person name="Cole G.T."/>
            <person name="Henn M.R."/>
            <person name="Birren B.W."/>
            <person name="Taylor J.W."/>
        </authorList>
    </citation>
    <scope>NUCLEOTIDE SEQUENCE [LARGE SCALE GENOMIC DNA]</scope>
    <source>
        <strain evidence="2">RS</strain>
    </source>
</reference>
<gene>
    <name evidence="1" type="ORF">CIMG_11187</name>
</gene>
<accession>A0A0D8JX93</accession>
<proteinExistence type="predicted"/>
<dbReference type="Proteomes" id="UP000001261">
    <property type="component" value="Unassembled WGS sequence"/>
</dbReference>
<dbReference type="KEGG" id="cim:CIMG_11187"/>
<organism evidence="1 2">
    <name type="scientific">Coccidioides immitis (strain RS)</name>
    <name type="common">Valley fever fungus</name>
    <dbReference type="NCBI Taxonomy" id="246410"/>
    <lineage>
        <taxon>Eukaryota</taxon>
        <taxon>Fungi</taxon>
        <taxon>Dikarya</taxon>
        <taxon>Ascomycota</taxon>
        <taxon>Pezizomycotina</taxon>
        <taxon>Eurotiomycetes</taxon>
        <taxon>Eurotiomycetidae</taxon>
        <taxon>Onygenales</taxon>
        <taxon>Onygenaceae</taxon>
        <taxon>Coccidioides</taxon>
    </lineage>
</organism>
<reference evidence="2" key="2">
    <citation type="journal article" date="2010" name="Genome Res.">
        <title>Population genomic sequencing of Coccidioides fungi reveals recent hybridization and transposon control.</title>
        <authorList>
            <person name="Neafsey D.E."/>
            <person name="Barker B.M."/>
            <person name="Sharpton T.J."/>
            <person name="Stajich J.E."/>
            <person name="Park D.J."/>
            <person name="Whiston E."/>
            <person name="Hung C.-Y."/>
            <person name="McMahan C."/>
            <person name="White J."/>
            <person name="Sykes S."/>
            <person name="Heiman D."/>
            <person name="Young S."/>
            <person name="Zeng Q."/>
            <person name="Abouelleil A."/>
            <person name="Aftuck L."/>
            <person name="Bessette D."/>
            <person name="Brown A."/>
            <person name="FitzGerald M."/>
            <person name="Lui A."/>
            <person name="Macdonald J.P."/>
            <person name="Priest M."/>
            <person name="Orbach M.J."/>
            <person name="Galgiani J.N."/>
            <person name="Kirkland T.N."/>
            <person name="Cole G.T."/>
            <person name="Birren B.W."/>
            <person name="Henn M.R."/>
            <person name="Taylor J.W."/>
            <person name="Rounsley S.D."/>
        </authorList>
    </citation>
    <scope>GENOME REANNOTATION</scope>
    <source>
        <strain evidence="2">RS</strain>
    </source>
</reference>
<keyword evidence="2" id="KW-1185">Reference proteome</keyword>
<name>A0A0D8JX93_COCIM</name>
<protein>
    <submittedName>
        <fullName evidence="1">Uncharacterized protein</fullName>
    </submittedName>
</protein>
<dbReference type="GeneID" id="24163604"/>
<dbReference type="AlphaFoldDB" id="A0A0D8JX93"/>
<evidence type="ECO:0000313" key="1">
    <source>
        <dbReference type="EMBL" id="KJF61556.1"/>
    </source>
</evidence>
<dbReference type="EMBL" id="GG704916">
    <property type="protein sequence ID" value="KJF61556.1"/>
    <property type="molecule type" value="Genomic_DNA"/>
</dbReference>
<evidence type="ECO:0000313" key="2">
    <source>
        <dbReference type="Proteomes" id="UP000001261"/>
    </source>
</evidence>
<sequence>MPFHGMLWNLAVPRALHDCLCFCSLHQGTPFPRSLHDCSCFCGLPQGIPFSPRHPTIALCFCSLHQGIYRRRIKVSQTLVITCPATISLSALPDFDALHGLP</sequence>